<dbReference type="Proteomes" id="UP000566071">
    <property type="component" value="Unassembled WGS sequence"/>
</dbReference>
<dbReference type="Gene3D" id="3.40.630.30">
    <property type="match status" value="1"/>
</dbReference>
<dbReference type="Pfam" id="PF00583">
    <property type="entry name" value="Acetyltransf_1"/>
    <property type="match status" value="1"/>
</dbReference>
<accession>A0ABX1W3U2</accession>
<gene>
    <name evidence="2" type="ORF">HK413_13230</name>
</gene>
<dbReference type="RefSeq" id="WP_175270452.1">
    <property type="nucleotide sequence ID" value="NZ_JABFCR010000068.1"/>
</dbReference>
<dbReference type="InterPro" id="IPR016181">
    <property type="entry name" value="Acyl_CoA_acyltransferase"/>
</dbReference>
<evidence type="ECO:0000313" key="2">
    <source>
        <dbReference type="EMBL" id="NNU34780.1"/>
    </source>
</evidence>
<dbReference type="EMBL" id="JABFCR010000068">
    <property type="protein sequence ID" value="NNU34780.1"/>
    <property type="molecule type" value="Genomic_DNA"/>
</dbReference>
<organism evidence="2 3">
    <name type="scientific">Mucilaginibacter humi</name>
    <dbReference type="NCBI Taxonomy" id="2732510"/>
    <lineage>
        <taxon>Bacteria</taxon>
        <taxon>Pseudomonadati</taxon>
        <taxon>Bacteroidota</taxon>
        <taxon>Sphingobacteriia</taxon>
        <taxon>Sphingobacteriales</taxon>
        <taxon>Sphingobacteriaceae</taxon>
        <taxon>Mucilaginibacter</taxon>
    </lineage>
</organism>
<sequence length="156" mass="17677">MISIRKAIDTDLPQLAAIRGSDPLSVANWINRIAAYINGTHHPQKALAGRVVFVAVFDEQVVGFIAGHLTRRFECHGELQWINVINEQQHKGIAGMLLKKLASWFLSYDAKQICVNCEPDNIVALTFYKKHGAETLNNHWLVWKNIGMVNPDYRKN</sequence>
<feature type="domain" description="N-acetyltransferase" evidence="1">
    <location>
        <begin position="2"/>
        <end position="153"/>
    </location>
</feature>
<keyword evidence="3" id="KW-1185">Reference proteome</keyword>
<comment type="caution">
    <text evidence="2">The sequence shown here is derived from an EMBL/GenBank/DDBJ whole genome shotgun (WGS) entry which is preliminary data.</text>
</comment>
<name>A0ABX1W3U2_9SPHI</name>
<proteinExistence type="predicted"/>
<evidence type="ECO:0000259" key="1">
    <source>
        <dbReference type="PROSITE" id="PS51186"/>
    </source>
</evidence>
<dbReference type="InterPro" id="IPR000182">
    <property type="entry name" value="GNAT_dom"/>
</dbReference>
<protein>
    <submittedName>
        <fullName evidence="2">GNAT family N-acetyltransferase</fullName>
    </submittedName>
</protein>
<dbReference type="SUPFAM" id="SSF55729">
    <property type="entry name" value="Acyl-CoA N-acyltransferases (Nat)"/>
    <property type="match status" value="1"/>
</dbReference>
<dbReference type="PROSITE" id="PS51186">
    <property type="entry name" value="GNAT"/>
    <property type="match status" value="1"/>
</dbReference>
<evidence type="ECO:0000313" key="3">
    <source>
        <dbReference type="Proteomes" id="UP000566071"/>
    </source>
</evidence>
<reference evidence="2 3" key="1">
    <citation type="submission" date="2020-05" db="EMBL/GenBank/DDBJ databases">
        <authorList>
            <person name="Khan S.A."/>
            <person name="Jeon C.O."/>
            <person name="Chun B.H."/>
        </authorList>
    </citation>
    <scope>NUCLEOTIDE SEQUENCE [LARGE SCALE GENOMIC DNA]</scope>
    <source>
        <strain evidence="2 3">S1162</strain>
    </source>
</reference>
<dbReference type="CDD" id="cd04301">
    <property type="entry name" value="NAT_SF"/>
    <property type="match status" value="1"/>
</dbReference>